<name>A0AAD4JT55_9MUSC</name>
<evidence type="ECO:0000313" key="1">
    <source>
        <dbReference type="EMBL" id="KAH8358971.1"/>
    </source>
</evidence>
<comment type="caution">
    <text evidence="1">The sequence shown here is derived from an EMBL/GenBank/DDBJ whole genome shotgun (WGS) entry which is preliminary data.</text>
</comment>
<dbReference type="Proteomes" id="UP001200034">
    <property type="component" value="Unassembled WGS sequence"/>
</dbReference>
<sequence length="840" mass="98384">ELTDILFDLIDVTDEQKRKKILQFACGLLNSEHKANIKLAFKLSQKIRSALAESKLHDPQLLQMLLLCAKSWNKHVWKDKKSTLRQMCCCTISETSSAQSVAGQKVIRLFDNFVSDLKVVSIFTPQLHAQIEQHLKSTMLKQRLAGNHLLDKLLDSSFKDFDQREVDHFSEFDFTSLITIVQCLQVEQTPSASKDDKCGLNWMRPLYISLLGHDDLLLLRWTLEYLMLHTTSSDLRQANILEEFLKASNWLELHDLEEHSLPLQQMIKFVPSIEMKRFFTAFVKVPWLDIALARWLDSLRGKRVPQVTQDLLYEMVQLVKNMKNQELRFWAGETLFTNFRNSIQSLSLVDYMTLVKTLYENTELAPFVVEFYFQNMIRECKALSEQFVQLNIEGFELITNRWKYQPHSTSSPYFKLFQQLQNVPKSCHGWWRLPLLFMFNKEPEVLNWYHAEYDLSIELTNLKELQQHLLEKFNCKAQDEKLYVLQRSVDLFVETNLSDWSKLQELHLDPIDLLEQGTVHTCLHLANILCEQQQCVEQSSKILAAIVQKWRKYTPYDYLRCIEFALEKQFDLSNSCICRRNLFIEYAYRQSREDLYELFNKLIRINVSMNRNGLILENSKESRAQLRILRVLLHSDAKSKAFWTNHLWQLLLCSATQPNQICVLYECLLAQQLPVDEPHFEQLLERVAQISSLESTQQDSLISVLLIYCIRNADLLKMEQFQTIFELLNQQMSELHSHTQTFAQLVLHKLAKKCEEKSIAFPMAVELQMPANIVVAEKIAQTVIEVRLMLPEILENLGPADILLHIINAPIDEYRKLVWVEAPLPLYNKLRKAFASRNEL</sequence>
<organism evidence="1 2">
    <name type="scientific">Drosophila rubida</name>
    <dbReference type="NCBI Taxonomy" id="30044"/>
    <lineage>
        <taxon>Eukaryota</taxon>
        <taxon>Metazoa</taxon>
        <taxon>Ecdysozoa</taxon>
        <taxon>Arthropoda</taxon>
        <taxon>Hexapoda</taxon>
        <taxon>Insecta</taxon>
        <taxon>Pterygota</taxon>
        <taxon>Neoptera</taxon>
        <taxon>Endopterygota</taxon>
        <taxon>Diptera</taxon>
        <taxon>Brachycera</taxon>
        <taxon>Muscomorpha</taxon>
        <taxon>Ephydroidea</taxon>
        <taxon>Drosophilidae</taxon>
        <taxon>Drosophila</taxon>
    </lineage>
</organism>
<feature type="non-terminal residue" evidence="1">
    <location>
        <position position="1"/>
    </location>
</feature>
<evidence type="ECO:0000313" key="2">
    <source>
        <dbReference type="Proteomes" id="UP001200034"/>
    </source>
</evidence>
<reference evidence="1" key="1">
    <citation type="journal article" date="2021" name="Mol. Ecol. Resour.">
        <title>Phylogenomic analyses of the genus Drosophila reveals genomic signals of climate adaptation.</title>
        <authorList>
            <person name="Li F."/>
            <person name="Rane R.V."/>
            <person name="Luria V."/>
            <person name="Xiong Z."/>
            <person name="Chen J."/>
            <person name="Li Z."/>
            <person name="Catullo R.A."/>
            <person name="Griffin P.C."/>
            <person name="Schiffer M."/>
            <person name="Pearce S."/>
            <person name="Lee S.F."/>
            <person name="McElroy K."/>
            <person name="Stocker A."/>
            <person name="Shirriffs J."/>
            <person name="Cockerell F."/>
            <person name="Coppin C."/>
            <person name="Sgro C.M."/>
            <person name="Karger A."/>
            <person name="Cain J.W."/>
            <person name="Weber J.A."/>
            <person name="Santpere G."/>
            <person name="Kirschner M.W."/>
            <person name="Hoffmann A.A."/>
            <person name="Oakeshott J.G."/>
            <person name="Zhang G."/>
        </authorList>
    </citation>
    <scope>NUCLEOTIDE SEQUENCE</scope>
    <source>
        <strain evidence="1">BGI-SZ-2011g</strain>
    </source>
</reference>
<accession>A0AAD4JT55</accession>
<feature type="non-terminal residue" evidence="1">
    <location>
        <position position="840"/>
    </location>
</feature>
<protein>
    <submittedName>
        <fullName evidence="1">Uncharacterized protein</fullName>
    </submittedName>
</protein>
<gene>
    <name evidence="1" type="ORF">KR093_003616</name>
</gene>
<dbReference type="EMBL" id="JAJJHW010003409">
    <property type="protein sequence ID" value="KAH8358971.1"/>
    <property type="molecule type" value="Genomic_DNA"/>
</dbReference>
<dbReference type="AlphaFoldDB" id="A0AAD4JT55"/>
<proteinExistence type="predicted"/>
<keyword evidence="2" id="KW-1185">Reference proteome</keyword>